<sequence length="306" mass="35285">MLIRKKRKIKKKSGKKNIIRISIFWIIFVSILLFIWISLFSGSVWEKKSKLVLVRAKTTDSVDLLIFDPSNSEVVEFVIPEGTEVEVVGNLGIRKIGKLWDLSVDENKEGLLLRNTIEKNFLLPVDGWIGPDTNPISANYFDKIKFVLIGNNTNLNLRDRLKIIIFLLKNPKSDVRQNFKDFSFLKEGIGEDGKQNYQINGEITERIRSYFSEKYFFENNYKIMIKRGPENSYLSEKVGKIIEILGAKPAYSTYNSDLEIEGCIIYTKDLYLSTKLTNIFNCKLMDKKEGVFDAVIYIGSGLEKEF</sequence>
<protein>
    <recommendedName>
        <fullName evidence="4">LytR/CpsA/Psr regulator C-terminal domain-containing protein</fullName>
    </recommendedName>
</protein>
<keyword evidence="1" id="KW-0472">Membrane</keyword>
<evidence type="ECO:0000313" key="3">
    <source>
        <dbReference type="Proteomes" id="UP000034603"/>
    </source>
</evidence>
<organism evidence="2 3">
    <name type="scientific">Candidatus Woesebacteria bacterium GW2011_GWA1_37_8</name>
    <dbReference type="NCBI Taxonomy" id="1618546"/>
    <lineage>
        <taxon>Bacteria</taxon>
        <taxon>Candidatus Woeseibacteriota</taxon>
    </lineage>
</organism>
<evidence type="ECO:0000256" key="1">
    <source>
        <dbReference type="SAM" id="Phobius"/>
    </source>
</evidence>
<evidence type="ECO:0008006" key="4">
    <source>
        <dbReference type="Google" id="ProtNLM"/>
    </source>
</evidence>
<keyword evidence="1" id="KW-0812">Transmembrane</keyword>
<feature type="transmembrane region" description="Helical" evidence="1">
    <location>
        <begin position="21"/>
        <end position="45"/>
    </location>
</feature>
<gene>
    <name evidence="2" type="ORF">US62_C0017G0025</name>
</gene>
<dbReference type="Proteomes" id="UP000034603">
    <property type="component" value="Unassembled WGS sequence"/>
</dbReference>
<proteinExistence type="predicted"/>
<reference evidence="2 3" key="1">
    <citation type="journal article" date="2015" name="Nature">
        <title>rRNA introns, odd ribosomes, and small enigmatic genomes across a large radiation of phyla.</title>
        <authorList>
            <person name="Brown C.T."/>
            <person name="Hug L.A."/>
            <person name="Thomas B.C."/>
            <person name="Sharon I."/>
            <person name="Castelle C.J."/>
            <person name="Singh A."/>
            <person name="Wilkins M.J."/>
            <person name="Williams K.H."/>
            <person name="Banfield J.F."/>
        </authorList>
    </citation>
    <scope>NUCLEOTIDE SEQUENCE [LARGE SCALE GENOMIC DNA]</scope>
</reference>
<accession>A0A0G0KXP7</accession>
<keyword evidence="1" id="KW-1133">Transmembrane helix</keyword>
<comment type="caution">
    <text evidence="2">The sequence shown here is derived from an EMBL/GenBank/DDBJ whole genome shotgun (WGS) entry which is preliminary data.</text>
</comment>
<evidence type="ECO:0000313" key="2">
    <source>
        <dbReference type="EMBL" id="KKQ45306.1"/>
    </source>
</evidence>
<name>A0A0G0KXP7_9BACT</name>
<dbReference type="AlphaFoldDB" id="A0A0G0KXP7"/>
<dbReference type="EMBL" id="LBTR01000017">
    <property type="protein sequence ID" value="KKQ45306.1"/>
    <property type="molecule type" value="Genomic_DNA"/>
</dbReference>